<name>A0A849P255_9BURK</name>
<evidence type="ECO:0000256" key="4">
    <source>
        <dbReference type="ARBA" id="ARBA00023268"/>
    </source>
</evidence>
<accession>A0A849P255</accession>
<dbReference type="InterPro" id="IPR002569">
    <property type="entry name" value="Met_Sox_Rdtase_MsrA_dom"/>
</dbReference>
<dbReference type="FunFam" id="3.30.1060.10:FF:000007">
    <property type="entry name" value="Peptide methionine sulfoxide reductase msrA/msrB"/>
    <property type="match status" value="1"/>
</dbReference>
<dbReference type="SUPFAM" id="SSF55068">
    <property type="entry name" value="Peptide methionine sulfoxide reductase"/>
    <property type="match status" value="1"/>
</dbReference>
<comment type="catalytic activity">
    <reaction evidence="8 10">
        <text>[thioredoxin]-disulfide + L-methionine + H2O = L-methionine (S)-S-oxide + [thioredoxin]-dithiol</text>
        <dbReference type="Rhea" id="RHEA:19993"/>
        <dbReference type="Rhea" id="RHEA-COMP:10698"/>
        <dbReference type="Rhea" id="RHEA-COMP:10700"/>
        <dbReference type="ChEBI" id="CHEBI:15377"/>
        <dbReference type="ChEBI" id="CHEBI:29950"/>
        <dbReference type="ChEBI" id="CHEBI:50058"/>
        <dbReference type="ChEBI" id="CHEBI:57844"/>
        <dbReference type="ChEBI" id="CHEBI:58772"/>
        <dbReference type="EC" id="1.8.4.11"/>
    </reaction>
</comment>
<evidence type="ECO:0000256" key="6">
    <source>
        <dbReference type="ARBA" id="ARBA00047806"/>
    </source>
</evidence>
<dbReference type="AlphaFoldDB" id="A0A849P255"/>
<dbReference type="Gene3D" id="3.30.1060.10">
    <property type="entry name" value="Peptide methionine sulphoxide reductase MsrA"/>
    <property type="match status" value="1"/>
</dbReference>
<dbReference type="Proteomes" id="UP000537862">
    <property type="component" value="Unassembled WGS sequence"/>
</dbReference>
<keyword evidence="14" id="KW-1185">Reference proteome</keyword>
<feature type="active site" description="Nucleophile" evidence="9">
    <location>
        <position position="483"/>
    </location>
</feature>
<dbReference type="RefSeq" id="WP_171679418.1">
    <property type="nucleotide sequence ID" value="NZ_JABGBN010000001.1"/>
</dbReference>
<dbReference type="InterPro" id="IPR013740">
    <property type="entry name" value="Redoxin"/>
</dbReference>
<dbReference type="CDD" id="cd02966">
    <property type="entry name" value="TlpA_like_family"/>
    <property type="match status" value="1"/>
</dbReference>
<dbReference type="FunFam" id="2.170.150.20:FF:000003">
    <property type="entry name" value="Peptide methionine sulfoxide reductase MsrB"/>
    <property type="match status" value="1"/>
</dbReference>
<keyword evidence="2" id="KW-0862">Zinc</keyword>
<evidence type="ECO:0000256" key="8">
    <source>
        <dbReference type="ARBA" id="ARBA00048782"/>
    </source>
</evidence>
<feature type="domain" description="Thioredoxin" evidence="11">
    <location>
        <begin position="24"/>
        <end position="153"/>
    </location>
</feature>
<dbReference type="NCBIfam" id="TIGR00357">
    <property type="entry name" value="peptide-methionine (R)-S-oxide reductase MsrB"/>
    <property type="match status" value="1"/>
</dbReference>
<dbReference type="EC" id="1.8.4.11" evidence="10"/>
<dbReference type="SUPFAM" id="SSF51316">
    <property type="entry name" value="Mss4-like"/>
    <property type="match status" value="1"/>
</dbReference>
<organism evidence="13 14">
    <name type="scientific">Pelistega suis</name>
    <dbReference type="NCBI Taxonomy" id="1631957"/>
    <lineage>
        <taxon>Bacteria</taxon>
        <taxon>Pseudomonadati</taxon>
        <taxon>Pseudomonadota</taxon>
        <taxon>Betaproteobacteria</taxon>
        <taxon>Burkholderiales</taxon>
        <taxon>Alcaligenaceae</taxon>
        <taxon>Pelistega</taxon>
    </lineage>
</organism>
<dbReference type="HAMAP" id="MF_01400">
    <property type="entry name" value="MsrB"/>
    <property type="match status" value="1"/>
</dbReference>
<dbReference type="PROSITE" id="PS51790">
    <property type="entry name" value="MSRB"/>
    <property type="match status" value="1"/>
</dbReference>
<evidence type="ECO:0000256" key="1">
    <source>
        <dbReference type="ARBA" id="ARBA00008076"/>
    </source>
</evidence>
<dbReference type="PANTHER" id="PTHR42799:SF2">
    <property type="entry name" value="MITOCHONDRIAL PEPTIDE METHIONINE SULFOXIDE REDUCTASE"/>
    <property type="match status" value="1"/>
</dbReference>
<dbReference type="NCBIfam" id="NF010625">
    <property type="entry name" value="PRK14018.1"/>
    <property type="match status" value="1"/>
</dbReference>
<proteinExistence type="inferred from homology"/>
<evidence type="ECO:0000256" key="9">
    <source>
        <dbReference type="HAMAP-Rule" id="MF_01400"/>
    </source>
</evidence>
<sequence>MNAFFNLLRHTLQGIILTIVCALSVSAAPLPFYTQTTIEGRPAQELIKKDQPSLVKFWASWCPLCLSELESTANWQKDKDFAHANILTVASPGYLGEKKDFIQWYQGITTPKPSVIIDPEGSLAKLLNLRVYPSWVVLDKKQHIVRVIKGSLTKEQALAVLSNHEIDIQHIKKDFYQTASLKNQKARPIRTETIYFAGGCFWGVEAYFQRVDGVVDAVSGYANGKTDNPSYQDVIYRHTGHAETVKVTYDIDKLTLAQLFEYYFRIIDPTSVNKQGNDRGSQYRTGIYYTNPDYASIVAAALAKEQANYNKPIVVENQLLTHFYPAEEYHQDYLIKNPNGYCHIDLKKAEEPLTQNKPKGFDMKTYKKPSDAELRQMLTPEQYRITQENGTEYAFSHSYDELFEPGLYVDVVSGQPLFSSDDKYNSHCGWPSFTRPVDDKVIKKLADYSHNMQRIEVRSQAADSHLGHVFPDGPSDRGGLRYCINGASLRFIPYADLEAQGYAEWKDKIKNK</sequence>
<comment type="similarity">
    <text evidence="1">In the C-terminal section; belongs to the MsrB Met sulfoxide reductase family.</text>
</comment>
<dbReference type="SUPFAM" id="SSF52833">
    <property type="entry name" value="Thioredoxin-like"/>
    <property type="match status" value="1"/>
</dbReference>
<dbReference type="GO" id="GO:0034599">
    <property type="term" value="P:cellular response to oxidative stress"/>
    <property type="evidence" value="ECO:0007669"/>
    <property type="project" value="TreeGrafter"/>
</dbReference>
<dbReference type="GO" id="GO:0008113">
    <property type="term" value="F:peptide-methionine (S)-S-oxide reductase activity"/>
    <property type="evidence" value="ECO:0007669"/>
    <property type="project" value="UniProtKB-UniRule"/>
</dbReference>
<comment type="caution">
    <text evidence="9">Lacks conserved residue(s) required for the propagation of feature annotation.</text>
</comment>
<reference evidence="13 14" key="1">
    <citation type="submission" date="2020-05" db="EMBL/GenBank/DDBJ databases">
        <authorList>
            <person name="Niu N."/>
        </authorList>
    </citation>
    <scope>NUCLEOTIDE SEQUENCE [LARGE SCALE GENOMIC DNA]</scope>
    <source>
        <strain evidence="13 14">3340-03</strain>
    </source>
</reference>
<dbReference type="GO" id="GO:0005737">
    <property type="term" value="C:cytoplasm"/>
    <property type="evidence" value="ECO:0007669"/>
    <property type="project" value="TreeGrafter"/>
</dbReference>
<comment type="catalytic activity">
    <reaction evidence="7 9">
        <text>L-methionyl-[protein] + [thioredoxin]-disulfide + H2O = L-methionyl-(R)-S-oxide-[protein] + [thioredoxin]-dithiol</text>
        <dbReference type="Rhea" id="RHEA:24164"/>
        <dbReference type="Rhea" id="RHEA-COMP:10698"/>
        <dbReference type="Rhea" id="RHEA-COMP:10700"/>
        <dbReference type="Rhea" id="RHEA-COMP:12313"/>
        <dbReference type="Rhea" id="RHEA-COMP:12314"/>
        <dbReference type="ChEBI" id="CHEBI:15377"/>
        <dbReference type="ChEBI" id="CHEBI:16044"/>
        <dbReference type="ChEBI" id="CHEBI:29950"/>
        <dbReference type="ChEBI" id="CHEBI:45764"/>
        <dbReference type="ChEBI" id="CHEBI:50058"/>
        <dbReference type="EC" id="1.8.4.12"/>
    </reaction>
</comment>
<evidence type="ECO:0000259" key="11">
    <source>
        <dbReference type="PROSITE" id="PS51352"/>
    </source>
</evidence>
<keyword evidence="3 9" id="KW-0560">Oxidoreductase</keyword>
<evidence type="ECO:0000313" key="14">
    <source>
        <dbReference type="Proteomes" id="UP000537862"/>
    </source>
</evidence>
<comment type="similarity">
    <text evidence="9">Belongs to the MsrB Met sulfoxide reductase family.</text>
</comment>
<dbReference type="HAMAP" id="MF_01401">
    <property type="entry name" value="MsrA"/>
    <property type="match status" value="1"/>
</dbReference>
<evidence type="ECO:0000256" key="3">
    <source>
        <dbReference type="ARBA" id="ARBA00023002"/>
    </source>
</evidence>
<feature type="domain" description="MsrB" evidence="12">
    <location>
        <begin position="371"/>
        <end position="494"/>
    </location>
</feature>
<dbReference type="PROSITE" id="PS51352">
    <property type="entry name" value="THIOREDOXIN_2"/>
    <property type="match status" value="1"/>
</dbReference>
<evidence type="ECO:0000313" key="13">
    <source>
        <dbReference type="EMBL" id="NOL50721.1"/>
    </source>
</evidence>
<dbReference type="PANTHER" id="PTHR42799">
    <property type="entry name" value="MITOCHONDRIAL PEPTIDE METHIONINE SULFOXIDE REDUCTASE"/>
    <property type="match status" value="1"/>
</dbReference>
<gene>
    <name evidence="13" type="primary">msrAB</name>
    <name evidence="10" type="synonym">msrA</name>
    <name evidence="9" type="synonym">msrB</name>
    <name evidence="13" type="ORF">HKX39_00825</name>
</gene>
<feature type="active site" evidence="10">
    <location>
        <position position="200"/>
    </location>
</feature>
<dbReference type="EMBL" id="JABGBN010000001">
    <property type="protein sequence ID" value="NOL50721.1"/>
    <property type="molecule type" value="Genomic_DNA"/>
</dbReference>
<comment type="caution">
    <text evidence="13">The sequence shown here is derived from an EMBL/GenBank/DDBJ whole genome shotgun (WGS) entry which is preliminary data.</text>
</comment>
<evidence type="ECO:0000259" key="12">
    <source>
        <dbReference type="PROSITE" id="PS51790"/>
    </source>
</evidence>
<dbReference type="InterPro" id="IPR050162">
    <property type="entry name" value="MsrA_MetSO_reductase"/>
</dbReference>
<evidence type="ECO:0000256" key="10">
    <source>
        <dbReference type="HAMAP-Rule" id="MF_01401"/>
    </source>
</evidence>
<dbReference type="EC" id="1.8.4.12" evidence="9"/>
<dbReference type="InterPro" id="IPR013766">
    <property type="entry name" value="Thioredoxin_domain"/>
</dbReference>
<evidence type="ECO:0000256" key="5">
    <source>
        <dbReference type="ARBA" id="ARBA00024679"/>
    </source>
</evidence>
<dbReference type="Gene3D" id="3.40.30.10">
    <property type="entry name" value="Glutaredoxin"/>
    <property type="match status" value="1"/>
</dbReference>
<dbReference type="Pfam" id="PF01625">
    <property type="entry name" value="PMSR"/>
    <property type="match status" value="1"/>
</dbReference>
<comment type="similarity">
    <text evidence="10">Belongs to the MsrA Met sulfoxide reductase family.</text>
</comment>
<comment type="function">
    <text evidence="5 10">Has an important function as a repair enzyme for proteins that have been inactivated by oxidation. Catalyzes the reversible oxidation-reduction of methionine sulfoxide in proteins to methionine.</text>
</comment>
<dbReference type="InterPro" id="IPR002579">
    <property type="entry name" value="Met_Sox_Rdtase_MsrB_dom"/>
</dbReference>
<dbReference type="GO" id="GO:0033743">
    <property type="term" value="F:peptide-methionine (R)-S-oxide reductase activity"/>
    <property type="evidence" value="ECO:0007669"/>
    <property type="project" value="UniProtKB-UniRule"/>
</dbReference>
<keyword evidence="4" id="KW-0511">Multifunctional enzyme</keyword>
<dbReference type="NCBIfam" id="TIGR00401">
    <property type="entry name" value="msrA"/>
    <property type="match status" value="1"/>
</dbReference>
<dbReference type="Gene3D" id="2.170.150.20">
    <property type="entry name" value="Peptide methionine sulfoxide reductase"/>
    <property type="match status" value="1"/>
</dbReference>
<comment type="catalytic activity">
    <reaction evidence="6 10">
        <text>L-methionyl-[protein] + [thioredoxin]-disulfide + H2O = L-methionyl-(S)-S-oxide-[protein] + [thioredoxin]-dithiol</text>
        <dbReference type="Rhea" id="RHEA:14217"/>
        <dbReference type="Rhea" id="RHEA-COMP:10698"/>
        <dbReference type="Rhea" id="RHEA-COMP:10700"/>
        <dbReference type="Rhea" id="RHEA-COMP:12313"/>
        <dbReference type="Rhea" id="RHEA-COMP:12315"/>
        <dbReference type="ChEBI" id="CHEBI:15377"/>
        <dbReference type="ChEBI" id="CHEBI:16044"/>
        <dbReference type="ChEBI" id="CHEBI:29950"/>
        <dbReference type="ChEBI" id="CHEBI:44120"/>
        <dbReference type="ChEBI" id="CHEBI:50058"/>
        <dbReference type="EC" id="1.8.4.11"/>
    </reaction>
</comment>
<evidence type="ECO:0000256" key="7">
    <source>
        <dbReference type="ARBA" id="ARBA00048488"/>
    </source>
</evidence>
<dbReference type="InterPro" id="IPR036509">
    <property type="entry name" value="Met_Sox_Rdtase_MsrA_sf"/>
</dbReference>
<evidence type="ECO:0000256" key="2">
    <source>
        <dbReference type="ARBA" id="ARBA00022833"/>
    </source>
</evidence>
<dbReference type="InterPro" id="IPR036249">
    <property type="entry name" value="Thioredoxin-like_sf"/>
</dbReference>
<dbReference type="InterPro" id="IPR011057">
    <property type="entry name" value="Mss4-like_sf"/>
</dbReference>
<dbReference type="Pfam" id="PF08534">
    <property type="entry name" value="Redoxin"/>
    <property type="match status" value="1"/>
</dbReference>
<protein>
    <recommendedName>
        <fullName evidence="9 10">Multifunctional fusion protein</fullName>
    </recommendedName>
    <domain>
        <recommendedName>
            <fullName evidence="10">Peptide methionine sulfoxide reductase MsrA</fullName>
            <shortName evidence="10">Protein-methionine-S-oxide reductase</shortName>
            <ecNumber evidence="10">1.8.4.11</ecNumber>
        </recommendedName>
        <alternativeName>
            <fullName evidence="10">Peptide-methionine (S)-S-oxide reductase</fullName>
            <shortName evidence="10">Peptide Met(O) reductase</shortName>
        </alternativeName>
    </domain>
    <domain>
        <recommendedName>
            <fullName evidence="9">Peptide methionine sulfoxide reductase MsrB</fullName>
            <ecNumber evidence="9">1.8.4.12</ecNumber>
        </recommendedName>
        <alternativeName>
            <fullName evidence="9">Peptide-methionine (R)-S-oxide reductase</fullName>
        </alternativeName>
    </domain>
</protein>
<dbReference type="Pfam" id="PF01641">
    <property type="entry name" value="SelR"/>
    <property type="match status" value="1"/>
</dbReference>